<name>A0A9D9EP82_9SPIR</name>
<dbReference type="Pfam" id="PF00248">
    <property type="entry name" value="Aldo_ket_red"/>
    <property type="match status" value="2"/>
</dbReference>
<sequence>MRISGIDFPSIMMGTSVCDYKGNRRSLLKKVEESILFSIKSGKLGYDTARDYGNESILGKIFSSLIKKGEISREDLFITTKVGNNQQRLGDIRHELELSLKALRLDYLDLWLLHWPLPGHYLDNWKQMCEIYQSGMVKAIGIANCRERHILEMEKANVVLPHVIQIEYHPFRTVPRMVQMCKERNIQLEAYSANCLMLPFVRHNDILTSLAKKYSRTVGQIIMRWHVQQGVIPIFSSFNKAHIAENINIFDFELEESDMQKIFNLNIDYKFHPESLNCFSY</sequence>
<dbReference type="GO" id="GO:0016616">
    <property type="term" value="F:oxidoreductase activity, acting on the CH-OH group of donors, NAD or NADP as acceptor"/>
    <property type="evidence" value="ECO:0007669"/>
    <property type="project" value="UniProtKB-ARBA"/>
</dbReference>
<dbReference type="EMBL" id="JADIMS010000059">
    <property type="protein sequence ID" value="MBO8450206.1"/>
    <property type="molecule type" value="Genomic_DNA"/>
</dbReference>
<dbReference type="InterPro" id="IPR023210">
    <property type="entry name" value="NADP_OxRdtase_dom"/>
</dbReference>
<protein>
    <submittedName>
        <fullName evidence="8">Aldo/keto reductase</fullName>
    </submittedName>
</protein>
<reference evidence="8" key="1">
    <citation type="submission" date="2020-10" db="EMBL/GenBank/DDBJ databases">
        <authorList>
            <person name="Gilroy R."/>
        </authorList>
    </citation>
    <scope>NUCLEOTIDE SEQUENCE</scope>
    <source>
        <strain evidence="8">B3-4054</strain>
    </source>
</reference>
<feature type="active site" description="Proton donor" evidence="4">
    <location>
        <position position="52"/>
    </location>
</feature>
<dbReference type="Gene3D" id="3.20.20.100">
    <property type="entry name" value="NADP-dependent oxidoreductase domain"/>
    <property type="match status" value="1"/>
</dbReference>
<dbReference type="PRINTS" id="PR00069">
    <property type="entry name" value="ALDKETRDTASE"/>
</dbReference>
<keyword evidence="2" id="KW-0521">NADP</keyword>
<dbReference type="PANTHER" id="PTHR43827:SF3">
    <property type="entry name" value="NADP-DEPENDENT OXIDOREDUCTASE DOMAIN-CONTAINING PROTEIN"/>
    <property type="match status" value="1"/>
</dbReference>
<evidence type="ECO:0000256" key="2">
    <source>
        <dbReference type="ARBA" id="ARBA00022857"/>
    </source>
</evidence>
<feature type="domain" description="NADP-dependent oxidoreductase" evidence="7">
    <location>
        <begin position="46"/>
        <end position="193"/>
    </location>
</feature>
<evidence type="ECO:0000259" key="7">
    <source>
        <dbReference type="Pfam" id="PF00248"/>
    </source>
</evidence>
<dbReference type="SUPFAM" id="SSF51430">
    <property type="entry name" value="NAD(P)-linked oxidoreductase"/>
    <property type="match status" value="1"/>
</dbReference>
<gene>
    <name evidence="8" type="ORF">IAA96_03785</name>
</gene>
<evidence type="ECO:0000313" key="8">
    <source>
        <dbReference type="EMBL" id="MBO8450206.1"/>
    </source>
</evidence>
<accession>A0A9D9EP82</accession>
<evidence type="ECO:0000256" key="1">
    <source>
        <dbReference type="ARBA" id="ARBA00007905"/>
    </source>
</evidence>
<evidence type="ECO:0000256" key="4">
    <source>
        <dbReference type="PIRSR" id="PIRSR000097-1"/>
    </source>
</evidence>
<comment type="caution">
    <text evidence="8">The sequence shown here is derived from an EMBL/GenBank/DDBJ whole genome shotgun (WGS) entry which is preliminary data.</text>
</comment>
<dbReference type="CDD" id="cd19071">
    <property type="entry name" value="AKR_AKR1-5-like"/>
    <property type="match status" value="1"/>
</dbReference>
<feature type="binding site" evidence="5">
    <location>
        <position position="114"/>
    </location>
    <ligand>
        <name>substrate</name>
    </ligand>
</feature>
<dbReference type="PIRSF" id="PIRSF000097">
    <property type="entry name" value="AKR"/>
    <property type="match status" value="1"/>
</dbReference>
<evidence type="ECO:0000313" key="9">
    <source>
        <dbReference type="Proteomes" id="UP000823616"/>
    </source>
</evidence>
<evidence type="ECO:0000256" key="3">
    <source>
        <dbReference type="ARBA" id="ARBA00023002"/>
    </source>
</evidence>
<dbReference type="InterPro" id="IPR020471">
    <property type="entry name" value="AKR"/>
</dbReference>
<evidence type="ECO:0000256" key="5">
    <source>
        <dbReference type="PIRSR" id="PIRSR000097-2"/>
    </source>
</evidence>
<feature type="site" description="Lowers pKa of active site Tyr" evidence="6">
    <location>
        <position position="81"/>
    </location>
</feature>
<dbReference type="AlphaFoldDB" id="A0A9D9EP82"/>
<proteinExistence type="inferred from homology"/>
<comment type="similarity">
    <text evidence="1">Belongs to the aldo/keto reductase family.</text>
</comment>
<keyword evidence="3" id="KW-0560">Oxidoreductase</keyword>
<organism evidence="8 9">
    <name type="scientific">Candidatus Avitreponema avistercoris</name>
    <dbReference type="NCBI Taxonomy" id="2840705"/>
    <lineage>
        <taxon>Bacteria</taxon>
        <taxon>Pseudomonadati</taxon>
        <taxon>Spirochaetota</taxon>
        <taxon>Spirochaetia</taxon>
        <taxon>Spirochaetales</taxon>
        <taxon>Candidatus Avitreponema</taxon>
    </lineage>
</organism>
<dbReference type="PANTHER" id="PTHR43827">
    <property type="entry name" value="2,5-DIKETO-D-GLUCONIC ACID REDUCTASE"/>
    <property type="match status" value="1"/>
</dbReference>
<feature type="domain" description="NADP-dependent oxidoreductase" evidence="7">
    <location>
        <begin position="203"/>
        <end position="264"/>
    </location>
</feature>
<dbReference type="Proteomes" id="UP000823616">
    <property type="component" value="Unassembled WGS sequence"/>
</dbReference>
<dbReference type="InterPro" id="IPR036812">
    <property type="entry name" value="NAD(P)_OxRdtase_dom_sf"/>
</dbReference>
<reference evidence="8" key="2">
    <citation type="journal article" date="2021" name="PeerJ">
        <title>Extensive microbial diversity within the chicken gut microbiome revealed by metagenomics and culture.</title>
        <authorList>
            <person name="Gilroy R."/>
            <person name="Ravi A."/>
            <person name="Getino M."/>
            <person name="Pursley I."/>
            <person name="Horton D.L."/>
            <person name="Alikhan N.F."/>
            <person name="Baker D."/>
            <person name="Gharbi K."/>
            <person name="Hall N."/>
            <person name="Watson M."/>
            <person name="Adriaenssens E.M."/>
            <person name="Foster-Nyarko E."/>
            <person name="Jarju S."/>
            <person name="Secka A."/>
            <person name="Antonio M."/>
            <person name="Oren A."/>
            <person name="Chaudhuri R.R."/>
            <person name="La Ragione R."/>
            <person name="Hildebrand F."/>
            <person name="Pallen M.J."/>
        </authorList>
    </citation>
    <scope>NUCLEOTIDE SEQUENCE</scope>
    <source>
        <strain evidence="8">B3-4054</strain>
    </source>
</reference>
<evidence type="ECO:0000256" key="6">
    <source>
        <dbReference type="PIRSR" id="PIRSR000097-3"/>
    </source>
</evidence>